<dbReference type="SUPFAM" id="SSF52058">
    <property type="entry name" value="L domain-like"/>
    <property type="match status" value="1"/>
</dbReference>
<keyword evidence="1" id="KW-0433">Leucine-rich repeat</keyword>
<dbReference type="PANTHER" id="PTHR23311">
    <property type="entry name" value="HEAT SHOCK REGULATED 2"/>
    <property type="match status" value="1"/>
</dbReference>
<organism evidence="5 6">
    <name type="scientific">Calicophoron daubneyi</name>
    <name type="common">Rumen fluke</name>
    <name type="synonym">Paramphistomum daubneyi</name>
    <dbReference type="NCBI Taxonomy" id="300641"/>
    <lineage>
        <taxon>Eukaryota</taxon>
        <taxon>Metazoa</taxon>
        <taxon>Spiralia</taxon>
        <taxon>Lophotrochozoa</taxon>
        <taxon>Platyhelminthes</taxon>
        <taxon>Trematoda</taxon>
        <taxon>Digenea</taxon>
        <taxon>Plagiorchiida</taxon>
        <taxon>Pronocephalata</taxon>
        <taxon>Paramphistomoidea</taxon>
        <taxon>Paramphistomidae</taxon>
        <taxon>Calicophoron</taxon>
    </lineage>
</organism>
<keyword evidence="3" id="KW-0175">Coiled coil</keyword>
<gene>
    <name evidence="5" type="ORF">CDAUBV1_LOCUS2507</name>
</gene>
<comment type="caution">
    <text evidence="5">The sequence shown here is derived from an EMBL/GenBank/DDBJ whole genome shotgun (WGS) entry which is preliminary data.</text>
</comment>
<reference evidence="5" key="1">
    <citation type="submission" date="2024-06" db="EMBL/GenBank/DDBJ databases">
        <authorList>
            <person name="Liu X."/>
            <person name="Lenzi L."/>
            <person name="Haldenby T S."/>
            <person name="Uol C."/>
        </authorList>
    </citation>
    <scope>NUCLEOTIDE SEQUENCE</scope>
</reference>
<feature type="region of interest" description="Disordered" evidence="4">
    <location>
        <begin position="419"/>
        <end position="487"/>
    </location>
</feature>
<evidence type="ECO:0000256" key="3">
    <source>
        <dbReference type="ARBA" id="ARBA00023054"/>
    </source>
</evidence>
<evidence type="ECO:0000256" key="2">
    <source>
        <dbReference type="ARBA" id="ARBA00022737"/>
    </source>
</evidence>
<dbReference type="PANTHER" id="PTHR23311:SF5">
    <property type="entry name" value="CENTROSOMAL PROTEIN OF 72 KDA"/>
    <property type="match status" value="1"/>
</dbReference>
<dbReference type="AlphaFoldDB" id="A0AAV2SZ26"/>
<evidence type="ECO:0000313" key="6">
    <source>
        <dbReference type="Proteomes" id="UP001497525"/>
    </source>
</evidence>
<protein>
    <submittedName>
        <fullName evidence="5">Uncharacterized protein</fullName>
    </submittedName>
</protein>
<dbReference type="InterPro" id="IPR032675">
    <property type="entry name" value="LRR_dom_sf"/>
</dbReference>
<dbReference type="Proteomes" id="UP001497525">
    <property type="component" value="Unassembled WGS sequence"/>
</dbReference>
<accession>A0AAV2SZ26</accession>
<dbReference type="Pfam" id="PF14580">
    <property type="entry name" value="LRR_9"/>
    <property type="match status" value="1"/>
</dbReference>
<dbReference type="InterPro" id="IPR055320">
    <property type="entry name" value="CEP72-like"/>
</dbReference>
<sequence length="603" mass="68845">MIGLLNISEEWIKERVKVKDENLEDIKTLILQGNYDEKITQLGNSLLHFTRLKILDLSRNLLKTIRGIEHIVTLEVLNLYYNSIDDATELKRLEHNYNLKDLDLRLNPISRTNPDYRIYLIHLLPKLKTLDCRPIRDAERRTAILFFASDQANDYCTEISSPKLPLGSSDTYACAEDLTPARLSTNITADIPQAQRADKIDDLDRLRIFTPSARILGENDSRYESFRPLFAPRSCLDICHLPGSPALGFSSRGLKTAEFYGNKERLQTELDLVGNEHSVCQKHAFQPINRGSKSPDKIINESMLGLNNYDFRSDKDVFRISPRSRSFTCASVYNTGLDDERKPSIVTDPGQEVKKSSLTLQPYFLRPEKYELTPSRVDHTFFLIMKDFIQDAVSESFQRYRMSTEKKAKEDIPRTTVTKRGFNLTDLQSTDKSYDQPRLTKQSSINSNQPVLEKEPGLDEKVMDCRGKKSSLGTPVPVNRKPRKQGELESENLRLTVEVERLRSKLELYEHISDVRSPSCRVRLLPPHSLDDTDIQQRASIVAEPAKPMISASQTLTDITQEMTSAFRLNNDSINNTIRMKANKDCNIPSTSSALEPPHAMYN</sequence>
<keyword evidence="2" id="KW-0677">Repeat</keyword>
<proteinExistence type="predicted"/>
<evidence type="ECO:0000256" key="4">
    <source>
        <dbReference type="SAM" id="MobiDB-lite"/>
    </source>
</evidence>
<name>A0AAV2SZ26_CALDB</name>
<feature type="compositionally biased region" description="Basic and acidic residues" evidence="4">
    <location>
        <begin position="452"/>
        <end position="467"/>
    </location>
</feature>
<feature type="compositionally biased region" description="Polar residues" evidence="4">
    <location>
        <begin position="439"/>
        <end position="450"/>
    </location>
</feature>
<dbReference type="InterPro" id="IPR001611">
    <property type="entry name" value="Leu-rich_rpt"/>
</dbReference>
<dbReference type="EMBL" id="CAXLJL010000066">
    <property type="protein sequence ID" value="CAL5130452.1"/>
    <property type="molecule type" value="Genomic_DNA"/>
</dbReference>
<evidence type="ECO:0000313" key="5">
    <source>
        <dbReference type="EMBL" id="CAL5130452.1"/>
    </source>
</evidence>
<dbReference type="PROSITE" id="PS51450">
    <property type="entry name" value="LRR"/>
    <property type="match status" value="2"/>
</dbReference>
<dbReference type="Gene3D" id="3.80.10.10">
    <property type="entry name" value="Ribonuclease Inhibitor"/>
    <property type="match status" value="1"/>
</dbReference>
<evidence type="ECO:0000256" key="1">
    <source>
        <dbReference type="ARBA" id="ARBA00022614"/>
    </source>
</evidence>